<dbReference type="InterPro" id="IPR001732">
    <property type="entry name" value="UDP-Glc/GDP-Man_DH_N"/>
</dbReference>
<dbReference type="PANTHER" id="PTHR43491">
    <property type="entry name" value="UDP-N-ACETYL-D-MANNOSAMINE DEHYDROGENASE"/>
    <property type="match status" value="1"/>
</dbReference>
<sequence length="447" mass="49139">MSEFKIGIIGLGYVGLPLARLFATKYSVVGFDINDERIAQLNIGHDSTLEVSDEILKKVLVSSPKRALESAMAEVSSVGSDEEYSEKRLGLFCSSQLEDLADCNIFIVTVPTPVDKNNRPNLTPLYQASKTVGQVLKKDDIVIYESTVYPGATEEECIPVLEQISGLKFNEDFYAGYSPERINPGDKEHTVEKILKVTSGSTPEIGKRVDDLYKSVIVAGTHLAPSIKVAEASKVIENSQRDINIAFVNELAKIFNLMDLDTQAVLEAAGTKWNFLPFRPGLVGGHCIGVDPYYLAQKAQELGYHPEIILAGRRINDSMGEHVANEVIKLLVKADKKVKGSKILVLGITFKENCPDVRNTKVVDIVEQLQDFGTVLTIYDPWAKPEEVMHEYGLTTTQNLPVGQFDAIVLAVAHQQFLNLDLEALKNGNTVVYDVKGILGDKADGKL</sequence>
<evidence type="ECO:0000259" key="5">
    <source>
        <dbReference type="SMART" id="SM00984"/>
    </source>
</evidence>
<dbReference type="GO" id="GO:0016628">
    <property type="term" value="F:oxidoreductase activity, acting on the CH-CH group of donors, NAD or NADP as acceptor"/>
    <property type="evidence" value="ECO:0007669"/>
    <property type="project" value="InterPro"/>
</dbReference>
<dbReference type="PANTHER" id="PTHR43491:SF2">
    <property type="entry name" value="UDP-N-ACETYL-D-MANNOSAMINE DEHYDROGENASE"/>
    <property type="match status" value="1"/>
</dbReference>
<evidence type="ECO:0000313" key="7">
    <source>
        <dbReference type="Proteomes" id="UP000193420"/>
    </source>
</evidence>
<dbReference type="Proteomes" id="UP000193420">
    <property type="component" value="Unassembled WGS sequence"/>
</dbReference>
<evidence type="ECO:0000256" key="4">
    <source>
        <dbReference type="PIRNR" id="PIRNR000124"/>
    </source>
</evidence>
<dbReference type="GO" id="GO:0000271">
    <property type="term" value="P:polysaccharide biosynthetic process"/>
    <property type="evidence" value="ECO:0007669"/>
    <property type="project" value="InterPro"/>
</dbReference>
<dbReference type="PIRSF" id="PIRSF000124">
    <property type="entry name" value="UDPglc_GDPman_dh"/>
    <property type="match status" value="1"/>
</dbReference>
<evidence type="ECO:0000256" key="3">
    <source>
        <dbReference type="ARBA" id="ARBA00023027"/>
    </source>
</evidence>
<evidence type="ECO:0000256" key="2">
    <source>
        <dbReference type="ARBA" id="ARBA00023002"/>
    </source>
</evidence>
<evidence type="ECO:0000256" key="1">
    <source>
        <dbReference type="ARBA" id="ARBA00006601"/>
    </source>
</evidence>
<dbReference type="STRING" id="188872.SAMN03080602_01840"/>
<dbReference type="InterPro" id="IPR008927">
    <property type="entry name" value="6-PGluconate_DH-like_C_sf"/>
</dbReference>
<dbReference type="InterPro" id="IPR036291">
    <property type="entry name" value="NAD(P)-bd_dom_sf"/>
</dbReference>
<keyword evidence="3" id="KW-0520">NAD</keyword>
<dbReference type="OrthoDB" id="9803238at2"/>
<keyword evidence="2" id="KW-0560">Oxidoreductase</keyword>
<protein>
    <submittedName>
        <fullName evidence="6">UDP-N-acetyl-D-galactosamine dehydrogenase</fullName>
    </submittedName>
</protein>
<organism evidence="6 7">
    <name type="scientific">Arenibacter troitsensis</name>
    <dbReference type="NCBI Taxonomy" id="188872"/>
    <lineage>
        <taxon>Bacteria</taxon>
        <taxon>Pseudomonadati</taxon>
        <taxon>Bacteroidota</taxon>
        <taxon>Flavobacteriia</taxon>
        <taxon>Flavobacteriales</taxon>
        <taxon>Flavobacteriaceae</taxon>
        <taxon>Arenibacter</taxon>
    </lineage>
</organism>
<dbReference type="SMART" id="SM00984">
    <property type="entry name" value="UDPG_MGDP_dh_C"/>
    <property type="match status" value="1"/>
</dbReference>
<dbReference type="NCBIfam" id="TIGR03026">
    <property type="entry name" value="NDP-sugDHase"/>
    <property type="match status" value="1"/>
</dbReference>
<accession>A0A1X7JHZ6</accession>
<gene>
    <name evidence="6" type="ORF">SAMN03080602_01840</name>
</gene>
<keyword evidence="7" id="KW-1185">Reference proteome</keyword>
<reference evidence="7" key="1">
    <citation type="submission" date="2017-04" db="EMBL/GenBank/DDBJ databases">
        <authorList>
            <person name="Varghese N."/>
            <person name="Submissions S."/>
        </authorList>
    </citation>
    <scope>NUCLEOTIDE SEQUENCE [LARGE SCALE GENOMIC DNA]</scope>
    <source>
        <strain evidence="7">DSM 19835</strain>
    </source>
</reference>
<dbReference type="PIRSF" id="PIRSF500136">
    <property type="entry name" value="UDP_ManNAc_DH"/>
    <property type="match status" value="1"/>
</dbReference>
<dbReference type="SUPFAM" id="SSF52413">
    <property type="entry name" value="UDP-glucose/GDP-mannose dehydrogenase C-terminal domain"/>
    <property type="match status" value="1"/>
</dbReference>
<comment type="similarity">
    <text evidence="1 4">Belongs to the UDP-glucose/GDP-mannose dehydrogenase family.</text>
</comment>
<dbReference type="InterPro" id="IPR017476">
    <property type="entry name" value="UDP-Glc/GDP-Man"/>
</dbReference>
<dbReference type="Gene3D" id="3.40.50.720">
    <property type="entry name" value="NAD(P)-binding Rossmann-like Domain"/>
    <property type="match status" value="2"/>
</dbReference>
<dbReference type="InterPro" id="IPR014027">
    <property type="entry name" value="UDP-Glc/GDP-Man_DH_C"/>
</dbReference>
<dbReference type="SUPFAM" id="SSF51735">
    <property type="entry name" value="NAD(P)-binding Rossmann-fold domains"/>
    <property type="match status" value="1"/>
</dbReference>
<dbReference type="GO" id="GO:0016616">
    <property type="term" value="F:oxidoreductase activity, acting on the CH-OH group of donors, NAD or NADP as acceptor"/>
    <property type="evidence" value="ECO:0007669"/>
    <property type="project" value="InterPro"/>
</dbReference>
<dbReference type="RefSeq" id="WP_085498260.1">
    <property type="nucleotide sequence ID" value="NZ_FXAO01000003.1"/>
</dbReference>
<dbReference type="EMBL" id="FXAO01000003">
    <property type="protein sequence ID" value="SMG27328.1"/>
    <property type="molecule type" value="Genomic_DNA"/>
</dbReference>
<dbReference type="SUPFAM" id="SSF48179">
    <property type="entry name" value="6-phosphogluconate dehydrogenase C-terminal domain-like"/>
    <property type="match status" value="1"/>
</dbReference>
<dbReference type="Pfam" id="PF03720">
    <property type="entry name" value="UDPG_MGDP_dh_C"/>
    <property type="match status" value="1"/>
</dbReference>
<dbReference type="InterPro" id="IPR014026">
    <property type="entry name" value="UDP-Glc/GDP-Man_DH_dimer"/>
</dbReference>
<feature type="domain" description="UDP-glucose/GDP-mannose dehydrogenase C-terminal" evidence="5">
    <location>
        <begin position="344"/>
        <end position="441"/>
    </location>
</feature>
<dbReference type="AlphaFoldDB" id="A0A1X7JHZ6"/>
<dbReference type="InterPro" id="IPR036220">
    <property type="entry name" value="UDP-Glc/GDP-Man_DH_C_sf"/>
</dbReference>
<dbReference type="InterPro" id="IPR028359">
    <property type="entry name" value="UDP_ManNAc/GlcNAc_DH"/>
</dbReference>
<proteinExistence type="inferred from homology"/>
<dbReference type="Pfam" id="PF03721">
    <property type="entry name" value="UDPG_MGDP_dh_N"/>
    <property type="match status" value="2"/>
</dbReference>
<name>A0A1X7JHZ6_9FLAO</name>
<dbReference type="Pfam" id="PF00984">
    <property type="entry name" value="UDPG_MGDP_dh"/>
    <property type="match status" value="1"/>
</dbReference>
<dbReference type="GO" id="GO:0051287">
    <property type="term" value="F:NAD binding"/>
    <property type="evidence" value="ECO:0007669"/>
    <property type="project" value="InterPro"/>
</dbReference>
<evidence type="ECO:0000313" key="6">
    <source>
        <dbReference type="EMBL" id="SMG27328.1"/>
    </source>
</evidence>